<feature type="transmembrane region" description="Helical" evidence="1">
    <location>
        <begin position="107"/>
        <end position="125"/>
    </location>
</feature>
<name>A0ABV3R5F6_9HYPH</name>
<accession>A0ABV3R5F6</accession>
<feature type="transmembrane region" description="Helical" evidence="1">
    <location>
        <begin position="282"/>
        <end position="300"/>
    </location>
</feature>
<evidence type="ECO:0000313" key="3">
    <source>
        <dbReference type="Proteomes" id="UP001556196"/>
    </source>
</evidence>
<gene>
    <name evidence="2" type="ORF">ABUE31_17420</name>
</gene>
<proteinExistence type="predicted"/>
<keyword evidence="1" id="KW-1133">Transmembrane helix</keyword>
<keyword evidence="1" id="KW-0812">Transmembrane</keyword>
<protein>
    <submittedName>
        <fullName evidence="2">Uncharacterized protein</fullName>
    </submittedName>
</protein>
<feature type="transmembrane region" description="Helical" evidence="1">
    <location>
        <begin position="20"/>
        <end position="42"/>
    </location>
</feature>
<feature type="transmembrane region" description="Helical" evidence="1">
    <location>
        <begin position="306"/>
        <end position="331"/>
    </location>
</feature>
<dbReference type="EMBL" id="JBFOCI010000005">
    <property type="protein sequence ID" value="MEW9807772.1"/>
    <property type="molecule type" value="Genomic_DNA"/>
</dbReference>
<feature type="transmembrane region" description="Helical" evidence="1">
    <location>
        <begin position="425"/>
        <end position="445"/>
    </location>
</feature>
<keyword evidence="1" id="KW-0472">Membrane</keyword>
<feature type="transmembrane region" description="Helical" evidence="1">
    <location>
        <begin position="137"/>
        <end position="159"/>
    </location>
</feature>
<feature type="transmembrane region" description="Helical" evidence="1">
    <location>
        <begin position="48"/>
        <end position="67"/>
    </location>
</feature>
<evidence type="ECO:0000256" key="1">
    <source>
        <dbReference type="SAM" id="Phobius"/>
    </source>
</evidence>
<feature type="transmembrane region" description="Helical" evidence="1">
    <location>
        <begin position="165"/>
        <end position="185"/>
    </location>
</feature>
<reference evidence="2 3" key="1">
    <citation type="submission" date="2024-06" db="EMBL/GenBank/DDBJ databases">
        <authorList>
            <person name="Tuo L."/>
        </authorList>
    </citation>
    <scope>NUCLEOTIDE SEQUENCE [LARGE SCALE GENOMIC DNA]</scope>
    <source>
        <strain evidence="2 3">ZMM04-5</strain>
    </source>
</reference>
<feature type="transmembrane region" description="Helical" evidence="1">
    <location>
        <begin position="74"/>
        <end position="95"/>
    </location>
</feature>
<organism evidence="2 3">
    <name type="scientific">Mesorhizobium marinum</name>
    <dbReference type="NCBI Taxonomy" id="3228790"/>
    <lineage>
        <taxon>Bacteria</taxon>
        <taxon>Pseudomonadati</taxon>
        <taxon>Pseudomonadota</taxon>
        <taxon>Alphaproteobacteria</taxon>
        <taxon>Hyphomicrobiales</taxon>
        <taxon>Phyllobacteriaceae</taxon>
        <taxon>Mesorhizobium</taxon>
    </lineage>
</organism>
<feature type="transmembrane region" description="Helical" evidence="1">
    <location>
        <begin position="457"/>
        <end position="475"/>
    </location>
</feature>
<sequence length="516" mass="55080">MTSVTADGEGTGRVLEARAAMAGAGFANSVLTVVIAGCIAGLPILAHIVHPALGVLTATVLAGLCAWRMPQTAIVAIFFALLFQNTFVSLAVNAVVSDDDFDIIRGYNFVTVSVTWLVLTIGFLADWRRRNTAIDPFVKLLVLLYAILGVYFLVGFALYGMTAIIYLRNIVTPLLLFQICMIAFVRQPIRIGHAMTILSVLLVTCGVVEFLWRETWLGLTNGYAFWERAAGPNYVTMDYDKKLAETGIVATGLLDSFRISLFNTPLLGDHDLEVMRMFGPNMHAISFAYALCFLCIFALYRGNLALATALFAFLVLASAKGPLILFLLVGASWLNFRLFGAKFALACHALVMLVYAAAGIAVGLSIGDYHVLGLMGGMHEFVVNPVGRGIGAGGNLSADFDKIVWTVAQAAGRTPFAVESAVGVLFSQIGVFAAAVIGAYVWIACRIFRIALMTGNDLHAAAAFALLTMVATGLFQEEAYFAPLALAVFMALAGMIIGAAARCGLLAPVSRAPTLS</sequence>
<dbReference type="Proteomes" id="UP001556196">
    <property type="component" value="Unassembled WGS sequence"/>
</dbReference>
<feature type="transmembrane region" description="Helical" evidence="1">
    <location>
        <begin position="481"/>
        <end position="501"/>
    </location>
</feature>
<keyword evidence="3" id="KW-1185">Reference proteome</keyword>
<evidence type="ECO:0000313" key="2">
    <source>
        <dbReference type="EMBL" id="MEW9807772.1"/>
    </source>
</evidence>
<dbReference type="RefSeq" id="WP_367724954.1">
    <property type="nucleotide sequence ID" value="NZ_JBFOCI010000005.1"/>
</dbReference>
<feature type="transmembrane region" description="Helical" evidence="1">
    <location>
        <begin position="343"/>
        <end position="366"/>
    </location>
</feature>
<comment type="caution">
    <text evidence="2">The sequence shown here is derived from an EMBL/GenBank/DDBJ whole genome shotgun (WGS) entry which is preliminary data.</text>
</comment>